<dbReference type="PRINTS" id="PR00080">
    <property type="entry name" value="SDRFAMILY"/>
</dbReference>
<reference evidence="3 4" key="1">
    <citation type="submission" date="2023-07" db="EMBL/GenBank/DDBJ databases">
        <title>Description of novel actinomycetes strains, isolated from tidal flat sediment.</title>
        <authorList>
            <person name="Lu C."/>
        </authorList>
    </citation>
    <scope>NUCLEOTIDE SEQUENCE [LARGE SCALE GENOMIC DNA]</scope>
    <source>
        <strain evidence="3 4">SYSU T00b441</strain>
    </source>
</reference>
<dbReference type="PANTHER" id="PTHR42760">
    <property type="entry name" value="SHORT-CHAIN DEHYDROGENASES/REDUCTASES FAMILY MEMBER"/>
    <property type="match status" value="1"/>
</dbReference>
<name>A0ABT9D6Q2_9CELL</name>
<protein>
    <submittedName>
        <fullName evidence="3">Glucose 1-dehydrogenase</fullName>
        <ecNumber evidence="3">1.1.1.47</ecNumber>
    </submittedName>
</protein>
<dbReference type="GO" id="GO:0047936">
    <property type="term" value="F:glucose 1-dehydrogenase [NAD(P)+] activity"/>
    <property type="evidence" value="ECO:0007669"/>
    <property type="project" value="UniProtKB-EC"/>
</dbReference>
<dbReference type="Gene3D" id="3.40.50.720">
    <property type="entry name" value="NAD(P)-binding Rossmann-like Domain"/>
    <property type="match status" value="1"/>
</dbReference>
<dbReference type="NCBIfam" id="NF005559">
    <property type="entry name" value="PRK07231.1"/>
    <property type="match status" value="1"/>
</dbReference>
<dbReference type="InterPro" id="IPR020904">
    <property type="entry name" value="Sc_DH/Rdtase_CS"/>
</dbReference>
<gene>
    <name evidence="3" type="ORF">Q6348_04840</name>
</gene>
<dbReference type="PANTHER" id="PTHR42760:SF133">
    <property type="entry name" value="3-OXOACYL-[ACYL-CARRIER-PROTEIN] REDUCTASE"/>
    <property type="match status" value="1"/>
</dbReference>
<dbReference type="InterPro" id="IPR002347">
    <property type="entry name" value="SDR_fam"/>
</dbReference>
<dbReference type="PROSITE" id="PS00061">
    <property type="entry name" value="ADH_SHORT"/>
    <property type="match status" value="1"/>
</dbReference>
<dbReference type="Proteomes" id="UP001232536">
    <property type="component" value="Unassembled WGS sequence"/>
</dbReference>
<accession>A0ABT9D6Q2</accession>
<comment type="similarity">
    <text evidence="1">Belongs to the short-chain dehydrogenases/reductases (SDR) family.</text>
</comment>
<evidence type="ECO:0000313" key="4">
    <source>
        <dbReference type="Proteomes" id="UP001232536"/>
    </source>
</evidence>
<dbReference type="EMBL" id="JAUQYP010000001">
    <property type="protein sequence ID" value="MDO8106520.1"/>
    <property type="molecule type" value="Genomic_DNA"/>
</dbReference>
<comment type="caution">
    <text evidence="3">The sequence shown here is derived from an EMBL/GenBank/DDBJ whole genome shotgun (WGS) entry which is preliminary data.</text>
</comment>
<evidence type="ECO:0000256" key="1">
    <source>
        <dbReference type="ARBA" id="ARBA00006484"/>
    </source>
</evidence>
<dbReference type="Pfam" id="PF13561">
    <property type="entry name" value="adh_short_C2"/>
    <property type="match status" value="1"/>
</dbReference>
<proteinExistence type="inferred from homology"/>
<keyword evidence="2 3" id="KW-0560">Oxidoreductase</keyword>
<evidence type="ECO:0000313" key="3">
    <source>
        <dbReference type="EMBL" id="MDO8106520.1"/>
    </source>
</evidence>
<dbReference type="InterPro" id="IPR036291">
    <property type="entry name" value="NAD(P)-bd_dom_sf"/>
</dbReference>
<organism evidence="3 4">
    <name type="scientific">Actinotalea lenta</name>
    <dbReference type="NCBI Taxonomy" id="3064654"/>
    <lineage>
        <taxon>Bacteria</taxon>
        <taxon>Bacillati</taxon>
        <taxon>Actinomycetota</taxon>
        <taxon>Actinomycetes</taxon>
        <taxon>Micrococcales</taxon>
        <taxon>Cellulomonadaceae</taxon>
        <taxon>Actinotalea</taxon>
    </lineage>
</organism>
<dbReference type="SUPFAM" id="SSF51735">
    <property type="entry name" value="NAD(P)-binding Rossmann-fold domains"/>
    <property type="match status" value="1"/>
</dbReference>
<dbReference type="EC" id="1.1.1.47" evidence="3"/>
<keyword evidence="4" id="KW-1185">Reference proteome</keyword>
<dbReference type="PRINTS" id="PR00081">
    <property type="entry name" value="GDHRDH"/>
</dbReference>
<sequence length="250" mass="25823">MFDLTNKVAAVTGASRGIGKAIALGLAEAGADVVLLGPDADGMRGVADQVRDRGRRALVVELDIRDVPAIEPAFAYAARELGPVQILVNNAGVNRTEPAVEVSQETWDRLFDVNLRGAFFCSTAAAKGMLDQGAGKIINIASDAGAKGYAEHAVYGATKGGLIQLTRDLAVEWGPSNIQVNAVAPGATWTDMTTPAMQDPATAASILARGVSTRITNPEEIAAAVVYLASREADQVMGHVLAVDGGSGAQ</sequence>
<evidence type="ECO:0000256" key="2">
    <source>
        <dbReference type="ARBA" id="ARBA00023002"/>
    </source>
</evidence>
<dbReference type="RefSeq" id="WP_304600172.1">
    <property type="nucleotide sequence ID" value="NZ_JAUQYP010000001.1"/>
</dbReference>